<dbReference type="EMBL" id="JAAALK010000283">
    <property type="protein sequence ID" value="KAG8069558.1"/>
    <property type="molecule type" value="Genomic_DNA"/>
</dbReference>
<keyword evidence="3" id="KW-1185">Reference proteome</keyword>
<sequence length="126" mass="13891">MLLPPVLHRGFGGTRDQSLGLECELVHGQATFISLAQLLEHPCSIEQKRAGADDDAPSRKRKSKEACSPSGKKVMKREATSPNRHVTQSATHLEAKRRQAEGPLKIPLPPSADTDDSRGCLRWLRM</sequence>
<organism evidence="2 3">
    <name type="scientific">Zizania palustris</name>
    <name type="common">Northern wild rice</name>
    <dbReference type="NCBI Taxonomy" id="103762"/>
    <lineage>
        <taxon>Eukaryota</taxon>
        <taxon>Viridiplantae</taxon>
        <taxon>Streptophyta</taxon>
        <taxon>Embryophyta</taxon>
        <taxon>Tracheophyta</taxon>
        <taxon>Spermatophyta</taxon>
        <taxon>Magnoliopsida</taxon>
        <taxon>Liliopsida</taxon>
        <taxon>Poales</taxon>
        <taxon>Poaceae</taxon>
        <taxon>BOP clade</taxon>
        <taxon>Oryzoideae</taxon>
        <taxon>Oryzeae</taxon>
        <taxon>Zizaniinae</taxon>
        <taxon>Zizania</taxon>
    </lineage>
</organism>
<evidence type="ECO:0000313" key="3">
    <source>
        <dbReference type="Proteomes" id="UP000729402"/>
    </source>
</evidence>
<accession>A0A8J5W1B3</accession>
<dbReference type="AlphaFoldDB" id="A0A8J5W1B3"/>
<protein>
    <submittedName>
        <fullName evidence="2">Uncharacterized protein</fullName>
    </submittedName>
</protein>
<evidence type="ECO:0000313" key="2">
    <source>
        <dbReference type="EMBL" id="KAG8069558.1"/>
    </source>
</evidence>
<dbReference type="Proteomes" id="UP000729402">
    <property type="component" value="Unassembled WGS sequence"/>
</dbReference>
<evidence type="ECO:0000256" key="1">
    <source>
        <dbReference type="SAM" id="MobiDB-lite"/>
    </source>
</evidence>
<comment type="caution">
    <text evidence="2">The sequence shown here is derived from an EMBL/GenBank/DDBJ whole genome shotgun (WGS) entry which is preliminary data.</text>
</comment>
<reference evidence="2" key="1">
    <citation type="journal article" date="2021" name="bioRxiv">
        <title>Whole Genome Assembly and Annotation of Northern Wild Rice, Zizania palustris L., Supports a Whole Genome Duplication in the Zizania Genus.</title>
        <authorList>
            <person name="Haas M."/>
            <person name="Kono T."/>
            <person name="Macchietto M."/>
            <person name="Millas R."/>
            <person name="McGilp L."/>
            <person name="Shao M."/>
            <person name="Duquette J."/>
            <person name="Hirsch C.N."/>
            <person name="Kimball J."/>
        </authorList>
    </citation>
    <scope>NUCLEOTIDE SEQUENCE</scope>
    <source>
        <tissue evidence="2">Fresh leaf tissue</tissue>
    </source>
</reference>
<proteinExistence type="predicted"/>
<name>A0A8J5W1B3_ZIZPA</name>
<feature type="compositionally biased region" description="Polar residues" evidence="1">
    <location>
        <begin position="80"/>
        <end position="91"/>
    </location>
</feature>
<gene>
    <name evidence="2" type="ORF">GUJ93_ZPchr0006g41420</name>
</gene>
<feature type="region of interest" description="Disordered" evidence="1">
    <location>
        <begin position="49"/>
        <end position="119"/>
    </location>
</feature>
<reference evidence="2" key="2">
    <citation type="submission" date="2021-02" db="EMBL/GenBank/DDBJ databases">
        <authorList>
            <person name="Kimball J.A."/>
            <person name="Haas M.W."/>
            <person name="Macchietto M."/>
            <person name="Kono T."/>
            <person name="Duquette J."/>
            <person name="Shao M."/>
        </authorList>
    </citation>
    <scope>NUCLEOTIDE SEQUENCE</scope>
    <source>
        <tissue evidence="2">Fresh leaf tissue</tissue>
    </source>
</reference>
<feature type="compositionally biased region" description="Basic and acidic residues" evidence="1">
    <location>
        <begin position="49"/>
        <end position="58"/>
    </location>
</feature>